<dbReference type="PANTHER" id="PTHR31891:SF1">
    <property type="entry name" value="FORMAMIDASE C869.04-RELATED"/>
    <property type="match status" value="1"/>
</dbReference>
<dbReference type="AlphaFoldDB" id="A0A645HQP6"/>
<gene>
    <name evidence="1" type="ORF">SDC9_188931</name>
</gene>
<dbReference type="SUPFAM" id="SSF141130">
    <property type="entry name" value="Acetamidase/Formamidase-like"/>
    <property type="match status" value="1"/>
</dbReference>
<comment type="caution">
    <text evidence="1">The sequence shown here is derived from an EMBL/GenBank/DDBJ whole genome shotgun (WGS) entry which is preliminary data.</text>
</comment>
<evidence type="ECO:0000313" key="1">
    <source>
        <dbReference type="EMBL" id="MPN41385.1"/>
    </source>
</evidence>
<organism evidence="1">
    <name type="scientific">bioreactor metagenome</name>
    <dbReference type="NCBI Taxonomy" id="1076179"/>
    <lineage>
        <taxon>unclassified sequences</taxon>
        <taxon>metagenomes</taxon>
        <taxon>ecological metagenomes</taxon>
    </lineage>
</organism>
<sequence>MDISRVTEGCIFLSPVKVDGAGIYFGDVHLTQGNGELAGHTIDICAELEVKIHLLKGLRLDGPVILPTKSELDPRFLPFTDEEFAQAEKLRAKYGERIGYRRFPVQVVGSGSNLSLAIEDAVDRAACMTGLCHEEIKNLGTIAGGVDIGRTTGTVYLTLMLPEPIINALGLSDLVHQLYD</sequence>
<dbReference type="PANTHER" id="PTHR31891">
    <property type="entry name" value="FORMAMIDASE C869.04-RELATED"/>
    <property type="match status" value="1"/>
</dbReference>
<protein>
    <recommendedName>
        <fullName evidence="2">Formamidase</fullName>
    </recommendedName>
</protein>
<evidence type="ECO:0008006" key="2">
    <source>
        <dbReference type="Google" id="ProtNLM"/>
    </source>
</evidence>
<dbReference type="InterPro" id="IPR004304">
    <property type="entry name" value="FmdA_AmdA"/>
</dbReference>
<name>A0A645HQP6_9ZZZZ</name>
<dbReference type="GO" id="GO:0016811">
    <property type="term" value="F:hydrolase activity, acting on carbon-nitrogen (but not peptide) bonds, in linear amides"/>
    <property type="evidence" value="ECO:0007669"/>
    <property type="project" value="InterPro"/>
</dbReference>
<dbReference type="EMBL" id="VSSQ01098380">
    <property type="protein sequence ID" value="MPN41385.1"/>
    <property type="molecule type" value="Genomic_DNA"/>
</dbReference>
<reference evidence="1" key="1">
    <citation type="submission" date="2019-08" db="EMBL/GenBank/DDBJ databases">
        <authorList>
            <person name="Kucharzyk K."/>
            <person name="Murdoch R.W."/>
            <person name="Higgins S."/>
            <person name="Loffler F."/>
        </authorList>
    </citation>
    <scope>NUCLEOTIDE SEQUENCE</scope>
</reference>
<accession>A0A645HQP6</accession>
<proteinExistence type="predicted"/>
<dbReference type="Gene3D" id="2.60.120.580">
    <property type="entry name" value="Acetamidase/Formamidase-like domains"/>
    <property type="match status" value="1"/>
</dbReference>
<dbReference type="Pfam" id="PF03069">
    <property type="entry name" value="FmdA_AmdA"/>
    <property type="match status" value="1"/>
</dbReference>